<reference evidence="2 3" key="1">
    <citation type="submission" date="2016-06" db="EMBL/GenBank/DDBJ databases">
        <authorList>
            <person name="Kjaerup R.B."/>
            <person name="Dalgaard T.S."/>
            <person name="Juul-Madsen H.R."/>
        </authorList>
    </citation>
    <scope>NUCLEOTIDE SEQUENCE [LARGE SCALE GENOMIC DNA]</scope>
    <source>
        <strain evidence="2 3">E3012</strain>
    </source>
</reference>
<keyword evidence="1" id="KW-0812">Transmembrane</keyword>
<dbReference type="EMBL" id="MBEE01000131">
    <property type="protein sequence ID" value="OCB53620.1"/>
    <property type="molecule type" value="Genomic_DNA"/>
</dbReference>
<feature type="transmembrane region" description="Helical" evidence="1">
    <location>
        <begin position="77"/>
        <end position="95"/>
    </location>
</feature>
<feature type="transmembrane region" description="Helical" evidence="1">
    <location>
        <begin position="101"/>
        <end position="120"/>
    </location>
</feature>
<comment type="caution">
    <text evidence="2">The sequence shown here is derived from an EMBL/GenBank/DDBJ whole genome shotgun (WGS) entry which is preliminary data.</text>
</comment>
<feature type="transmembrane region" description="Helical" evidence="1">
    <location>
        <begin position="50"/>
        <end position="70"/>
    </location>
</feature>
<name>A0A1B9D7Z8_MYCMA</name>
<evidence type="ECO:0000313" key="3">
    <source>
        <dbReference type="Proteomes" id="UP000092683"/>
    </source>
</evidence>
<gene>
    <name evidence="2" type="ORF">A5677_20595</name>
</gene>
<organism evidence="2 3">
    <name type="scientific">Mycobacterium malmoense</name>
    <dbReference type="NCBI Taxonomy" id="1780"/>
    <lineage>
        <taxon>Bacteria</taxon>
        <taxon>Bacillati</taxon>
        <taxon>Actinomycetota</taxon>
        <taxon>Actinomycetes</taxon>
        <taxon>Mycobacteriales</taxon>
        <taxon>Mycobacteriaceae</taxon>
        <taxon>Mycobacterium</taxon>
    </lineage>
</organism>
<protein>
    <submittedName>
        <fullName evidence="2">Uncharacterized protein</fullName>
    </submittedName>
</protein>
<dbReference type="RefSeq" id="WP_065440458.1">
    <property type="nucleotide sequence ID" value="NZ_MBEA01000209.1"/>
</dbReference>
<evidence type="ECO:0000313" key="2">
    <source>
        <dbReference type="EMBL" id="OCB53620.1"/>
    </source>
</evidence>
<sequence>MTAQYRRGRRWARVIARATSATLALLAVAQAVFAGSFLGGRYDALMLHSAGAKVTTVLSVVQVVALVAVNRTGGPRWPVAAGALVTVLFVAEFASGELRLTGLHVPLGVLLIAGIFRLTASVWRLPLTASDGAQQQGVMR</sequence>
<proteinExistence type="predicted"/>
<dbReference type="Proteomes" id="UP000092683">
    <property type="component" value="Unassembled WGS sequence"/>
</dbReference>
<keyword evidence="1" id="KW-0472">Membrane</keyword>
<dbReference type="AlphaFoldDB" id="A0A1B9D7Z8"/>
<evidence type="ECO:0000256" key="1">
    <source>
        <dbReference type="SAM" id="Phobius"/>
    </source>
</evidence>
<keyword evidence="1" id="KW-1133">Transmembrane helix</keyword>
<accession>A0A1B9D7Z8</accession>
<dbReference type="OrthoDB" id="3823611at2"/>